<dbReference type="RefSeq" id="WP_011601484.1">
    <property type="nucleotide sequence ID" value="NC_008278.1"/>
</dbReference>
<reference evidence="1 2" key="1">
    <citation type="journal article" date="2007" name="Genome Res.">
        <title>Genome characteristics of facultatively symbiotic Frankia sp. strains reflect host range and host plant biogeography.</title>
        <authorList>
            <person name="Normand P."/>
            <person name="Lapierre P."/>
            <person name="Tisa L.S."/>
            <person name="Gogarten J.P."/>
            <person name="Alloisio N."/>
            <person name="Bagnarol E."/>
            <person name="Bassi C.A."/>
            <person name="Berry A.M."/>
            <person name="Bickhart D.M."/>
            <person name="Choisne N."/>
            <person name="Couloux A."/>
            <person name="Cournoyer B."/>
            <person name="Cruveiller S."/>
            <person name="Daubin V."/>
            <person name="Demange N."/>
            <person name="Francino M.P."/>
            <person name="Goltsman E."/>
            <person name="Huang Y."/>
            <person name="Kopp O.R."/>
            <person name="Labarre L."/>
            <person name="Lapidus A."/>
            <person name="Lavire C."/>
            <person name="Marechal J."/>
            <person name="Martinez M."/>
            <person name="Mastronunzio J.E."/>
            <person name="Mullin B.C."/>
            <person name="Niemann J."/>
            <person name="Pujic P."/>
            <person name="Rawnsley T."/>
            <person name="Rouy Z."/>
            <person name="Schenowitz C."/>
            <person name="Sellstedt A."/>
            <person name="Tavares F."/>
            <person name="Tomkins J.P."/>
            <person name="Vallenet D."/>
            <person name="Valverde C."/>
            <person name="Wall L.G."/>
            <person name="Wang Y."/>
            <person name="Medigue C."/>
            <person name="Benson D.R."/>
        </authorList>
    </citation>
    <scope>NUCLEOTIDE SEQUENCE [LARGE SCALE GENOMIC DNA]</scope>
    <source>
        <strain evidence="2">DSM 45986 / CECT 9034 / ACN14a</strain>
    </source>
</reference>
<dbReference type="eggNOG" id="COG1100">
    <property type="taxonomic scope" value="Bacteria"/>
</dbReference>
<dbReference type="Proteomes" id="UP000000657">
    <property type="component" value="Chromosome"/>
</dbReference>
<dbReference type="OrthoDB" id="4051290at2"/>
<keyword evidence="1" id="KW-0347">Helicase</keyword>
<dbReference type="KEGG" id="fal:FRAAL0225"/>
<dbReference type="AlphaFoldDB" id="Q0RU41"/>
<dbReference type="Gene3D" id="3.40.50.300">
    <property type="entry name" value="P-loop containing nucleotide triphosphate hydrolases"/>
    <property type="match status" value="1"/>
</dbReference>
<keyword evidence="2" id="KW-1185">Reference proteome</keyword>
<sequence>MIDVRIGLWGAPSSGKTTLLAALPLAAQQSRTPGDSWNVFGADARATSWLNEEVGRLMGGRFSPATALSTRLSLVIAGERQPDYGTRVLRTRITVDVLDVPGDLFQQGVVVGAAGAEGAAQEVSFDGAPAGGGGPPVAKQASGYEELLRHLTACDGIILLFDPIREIRDRNSYTAFNAVLSELLQRCYQAGRVQGGKLPHHLFVCVTKFDDPRVMNAALTPGELAELSRRAAPVIDQSIAGRYFDQLADRPGTGAGHVRAAIRSAFRRERVEFYATSSIGFRAGPGRPFNPHHYQKTVLTQGETRIVGEAAPVGVLEPFLRMAGKITRQRGGPAA</sequence>
<protein>
    <submittedName>
        <fullName evidence="1">ATP-dependent RNA helicase</fullName>
    </submittedName>
</protein>
<keyword evidence="1" id="KW-0378">Hydrolase</keyword>
<name>Q0RU41_FRAAA</name>
<dbReference type="EMBL" id="CT573213">
    <property type="protein sequence ID" value="CAJ58903.1"/>
    <property type="molecule type" value="Genomic_DNA"/>
</dbReference>
<dbReference type="InterPro" id="IPR027417">
    <property type="entry name" value="P-loop_NTPase"/>
</dbReference>
<evidence type="ECO:0000313" key="2">
    <source>
        <dbReference type="Proteomes" id="UP000000657"/>
    </source>
</evidence>
<evidence type="ECO:0000313" key="1">
    <source>
        <dbReference type="EMBL" id="CAJ58903.1"/>
    </source>
</evidence>
<accession>Q0RU41</accession>
<dbReference type="STRING" id="326424.FRAAL0225"/>
<dbReference type="HOGENOM" id="CLU_045953_0_0_11"/>
<gene>
    <name evidence="1" type="ordered locus">FRAAL0225</name>
</gene>
<dbReference type="SUPFAM" id="SSF52540">
    <property type="entry name" value="P-loop containing nucleoside triphosphate hydrolases"/>
    <property type="match status" value="1"/>
</dbReference>
<keyword evidence="1" id="KW-0067">ATP-binding</keyword>
<keyword evidence="1" id="KW-0547">Nucleotide-binding</keyword>
<dbReference type="GO" id="GO:0004386">
    <property type="term" value="F:helicase activity"/>
    <property type="evidence" value="ECO:0007669"/>
    <property type="project" value="UniProtKB-KW"/>
</dbReference>
<proteinExistence type="predicted"/>
<organism evidence="1 2">
    <name type="scientific">Frankia alni (strain DSM 45986 / CECT 9034 / ACN14a)</name>
    <dbReference type="NCBI Taxonomy" id="326424"/>
    <lineage>
        <taxon>Bacteria</taxon>
        <taxon>Bacillati</taxon>
        <taxon>Actinomycetota</taxon>
        <taxon>Actinomycetes</taxon>
        <taxon>Frankiales</taxon>
        <taxon>Frankiaceae</taxon>
        <taxon>Frankia</taxon>
    </lineage>
</organism>